<keyword evidence="11" id="KW-1185">Reference proteome</keyword>
<dbReference type="PANTHER" id="PTHR30582">
    <property type="entry name" value="L,D-TRANSPEPTIDASE"/>
    <property type="match status" value="1"/>
</dbReference>
<name>A0A561DCD1_9BACI</name>
<feature type="coiled-coil region" evidence="7">
    <location>
        <begin position="211"/>
        <end position="238"/>
    </location>
</feature>
<evidence type="ECO:0000256" key="1">
    <source>
        <dbReference type="ARBA" id="ARBA00004752"/>
    </source>
</evidence>
<dbReference type="Gene3D" id="3.10.20.800">
    <property type="match status" value="1"/>
</dbReference>
<dbReference type="InterPro" id="IPR038063">
    <property type="entry name" value="Transpep_catalytic_dom"/>
</dbReference>
<comment type="pathway">
    <text evidence="1 6">Cell wall biogenesis; peptidoglycan biosynthesis.</text>
</comment>
<dbReference type="GO" id="GO:0071555">
    <property type="term" value="P:cell wall organization"/>
    <property type="evidence" value="ECO:0007669"/>
    <property type="project" value="UniProtKB-UniRule"/>
</dbReference>
<dbReference type="GO" id="GO:0008360">
    <property type="term" value="P:regulation of cell shape"/>
    <property type="evidence" value="ECO:0007669"/>
    <property type="project" value="UniProtKB-UniRule"/>
</dbReference>
<evidence type="ECO:0000256" key="3">
    <source>
        <dbReference type="ARBA" id="ARBA00022960"/>
    </source>
</evidence>
<dbReference type="GO" id="GO:0005576">
    <property type="term" value="C:extracellular region"/>
    <property type="evidence" value="ECO:0007669"/>
    <property type="project" value="TreeGrafter"/>
</dbReference>
<dbReference type="UniPathway" id="UPA00219"/>
<keyword evidence="7" id="KW-0175">Coiled coil</keyword>
<dbReference type="SUPFAM" id="SSF143985">
    <property type="entry name" value="L,D-transpeptidase pre-catalytic domain-like"/>
    <property type="match status" value="1"/>
</dbReference>
<proteinExistence type="predicted"/>
<dbReference type="EMBL" id="VIVN01000006">
    <property type="protein sequence ID" value="TWE01064.1"/>
    <property type="molecule type" value="Genomic_DNA"/>
</dbReference>
<keyword evidence="8" id="KW-1133">Transmembrane helix</keyword>
<evidence type="ECO:0000256" key="7">
    <source>
        <dbReference type="SAM" id="Coils"/>
    </source>
</evidence>
<comment type="caution">
    <text evidence="10">The sequence shown here is derived from an EMBL/GenBank/DDBJ whole genome shotgun (WGS) entry which is preliminary data.</text>
</comment>
<dbReference type="GO" id="GO:0018104">
    <property type="term" value="P:peptidoglycan-protein cross-linking"/>
    <property type="evidence" value="ECO:0007669"/>
    <property type="project" value="TreeGrafter"/>
</dbReference>
<feature type="transmembrane region" description="Helical" evidence="8">
    <location>
        <begin position="27"/>
        <end position="46"/>
    </location>
</feature>
<reference evidence="10 11" key="1">
    <citation type="submission" date="2019-06" db="EMBL/GenBank/DDBJ databases">
        <title>Sorghum-associated microbial communities from plants grown in Nebraska, USA.</title>
        <authorList>
            <person name="Schachtman D."/>
        </authorList>
    </citation>
    <scope>NUCLEOTIDE SEQUENCE [LARGE SCALE GENOMIC DNA]</scope>
    <source>
        <strain evidence="10 11">2482</strain>
    </source>
</reference>
<keyword evidence="5 6" id="KW-0961">Cell wall biogenesis/degradation</keyword>
<dbReference type="AlphaFoldDB" id="A0A561DCD1"/>
<keyword evidence="4 6" id="KW-0573">Peptidoglycan synthesis</keyword>
<evidence type="ECO:0000256" key="6">
    <source>
        <dbReference type="PROSITE-ProRule" id="PRU01373"/>
    </source>
</evidence>
<keyword evidence="8" id="KW-0472">Membrane</keyword>
<dbReference type="Gene3D" id="2.40.440.10">
    <property type="entry name" value="L,D-transpeptidase catalytic domain-like"/>
    <property type="match status" value="1"/>
</dbReference>
<dbReference type="InterPro" id="IPR050979">
    <property type="entry name" value="LD-transpeptidase"/>
</dbReference>
<evidence type="ECO:0000313" key="10">
    <source>
        <dbReference type="EMBL" id="TWE01064.1"/>
    </source>
</evidence>
<dbReference type="GO" id="GO:0016740">
    <property type="term" value="F:transferase activity"/>
    <property type="evidence" value="ECO:0007669"/>
    <property type="project" value="UniProtKB-KW"/>
</dbReference>
<dbReference type="Pfam" id="PF03734">
    <property type="entry name" value="YkuD"/>
    <property type="match status" value="1"/>
</dbReference>
<feature type="domain" description="L,D-TPase catalytic" evidence="9">
    <location>
        <begin position="355"/>
        <end position="480"/>
    </location>
</feature>
<dbReference type="PROSITE" id="PS52029">
    <property type="entry name" value="LD_TPASE"/>
    <property type="match status" value="1"/>
</dbReference>
<gene>
    <name evidence="10" type="ORF">FB550_106116</name>
</gene>
<dbReference type="PANTHER" id="PTHR30582:SF33">
    <property type="entry name" value="EXPORTED PROTEIN"/>
    <property type="match status" value="1"/>
</dbReference>
<dbReference type="Pfam" id="PF12229">
    <property type="entry name" value="PG_binding_4"/>
    <property type="match status" value="1"/>
</dbReference>
<feature type="active site" description="Proton donor/acceptor" evidence="6">
    <location>
        <position position="435"/>
    </location>
</feature>
<evidence type="ECO:0000256" key="2">
    <source>
        <dbReference type="ARBA" id="ARBA00022679"/>
    </source>
</evidence>
<dbReference type="GO" id="GO:0071972">
    <property type="term" value="F:peptidoglycan L,D-transpeptidase activity"/>
    <property type="evidence" value="ECO:0007669"/>
    <property type="project" value="TreeGrafter"/>
</dbReference>
<evidence type="ECO:0000259" key="9">
    <source>
        <dbReference type="PROSITE" id="PS52029"/>
    </source>
</evidence>
<keyword evidence="2" id="KW-0808">Transferase</keyword>
<evidence type="ECO:0000256" key="5">
    <source>
        <dbReference type="ARBA" id="ARBA00023316"/>
    </source>
</evidence>
<keyword evidence="3 6" id="KW-0133">Cell shape</keyword>
<evidence type="ECO:0000256" key="8">
    <source>
        <dbReference type="SAM" id="Phobius"/>
    </source>
</evidence>
<dbReference type="RefSeq" id="WP_144565626.1">
    <property type="nucleotide sequence ID" value="NZ_VIVN01000006.1"/>
</dbReference>
<protein>
    <submittedName>
        <fullName evidence="10">Peptidoglycan transpeptidase (ErfK-YbiS-YhnG family)</fullName>
    </submittedName>
</protein>
<dbReference type="CDD" id="cd16913">
    <property type="entry name" value="YkuD_like"/>
    <property type="match status" value="1"/>
</dbReference>
<dbReference type="InterPro" id="IPR038054">
    <property type="entry name" value="LD_TPept-like_central_sf"/>
</dbReference>
<evidence type="ECO:0000313" key="11">
    <source>
        <dbReference type="Proteomes" id="UP000319671"/>
    </source>
</evidence>
<dbReference type="Proteomes" id="UP000319671">
    <property type="component" value="Unassembled WGS sequence"/>
</dbReference>
<evidence type="ECO:0000256" key="4">
    <source>
        <dbReference type="ARBA" id="ARBA00022984"/>
    </source>
</evidence>
<keyword evidence="8" id="KW-0812">Transmembrane</keyword>
<dbReference type="InterPro" id="IPR022029">
    <property type="entry name" value="YoaR-like_PG-bd"/>
</dbReference>
<dbReference type="SUPFAM" id="SSF141523">
    <property type="entry name" value="L,D-transpeptidase catalytic domain-like"/>
    <property type="match status" value="1"/>
</dbReference>
<accession>A0A561DCD1</accession>
<dbReference type="InterPro" id="IPR005490">
    <property type="entry name" value="LD_TPept_cat_dom"/>
</dbReference>
<organism evidence="10 11">
    <name type="scientific">Neobacillus bataviensis</name>
    <dbReference type="NCBI Taxonomy" id="220685"/>
    <lineage>
        <taxon>Bacteria</taxon>
        <taxon>Bacillati</taxon>
        <taxon>Bacillota</taxon>
        <taxon>Bacilli</taxon>
        <taxon>Bacillales</taxon>
        <taxon>Bacillaceae</taxon>
        <taxon>Neobacillus</taxon>
    </lineage>
</organism>
<sequence length="480" mass="53066">MENAVNESVEMGKQRVMPSKWYKNWKFITPGIIVIIALTFGGISYYQANHFNTNIKINGIDVGGLTADEALNKLKTTVLKNEVYVGQQQILDGTDTKMGFTDQDLSGVKKIAKSQQTFFPSSKTKNYSLMPTQPDTYHSQELKKQLEQKLISMNKSLKVPQDAQAHLEQGKIVVSKSIDGEQYDVAGLVKAFEKQGLKSEIRLDPVFILPVKEDSAVVKKEEEKLQELLQKTVEYKVQNQVYSLKASELIKSASVTKDLKVTIDADDIKNKITEINDSQSTLNKNFTFKTHSGSVISVKGQGYGWALDVDKETAQVQAAFEKGTTSISASSIIGHGWSGEGYGYETTANNGIGDTYAEVSIAEQRIWIYKHGNLVVTTSVVTGKHSTGEDTSKGVWYILYKRTPATLRGSHVGSGSYEVKVNYWAPFTNSGQGFHDASWRSNWSSKAYLNAGSGGCVNTPSSIMKTVYNNLSTYEPVVIY</sequence>
<feature type="active site" description="Nucleophile" evidence="6">
    <location>
        <position position="456"/>
    </location>
</feature>